<dbReference type="SUPFAM" id="SSF55486">
    <property type="entry name" value="Metalloproteases ('zincins'), catalytic domain"/>
    <property type="match status" value="1"/>
</dbReference>
<protein>
    <recommendedName>
        <fullName evidence="4">Metalloendopeptidase</fullName>
    </recommendedName>
</protein>
<evidence type="ECO:0008006" key="4">
    <source>
        <dbReference type="Google" id="ProtNLM"/>
    </source>
</evidence>
<dbReference type="InterPro" id="IPR024079">
    <property type="entry name" value="MetalloPept_cat_dom_sf"/>
</dbReference>
<comment type="caution">
    <text evidence="2">The sequence shown here is derived from an EMBL/GenBank/DDBJ whole genome shotgun (WGS) entry which is preliminary data.</text>
</comment>
<feature type="signal peptide" evidence="1">
    <location>
        <begin position="1"/>
        <end position="24"/>
    </location>
</feature>
<dbReference type="EMBL" id="JAULSR010000003">
    <property type="protein sequence ID" value="KAK0625191.1"/>
    <property type="molecule type" value="Genomic_DNA"/>
</dbReference>
<keyword evidence="3" id="KW-1185">Reference proteome</keyword>
<evidence type="ECO:0000313" key="2">
    <source>
        <dbReference type="EMBL" id="KAK0625191.1"/>
    </source>
</evidence>
<organism evidence="2 3">
    <name type="scientific">Bombardia bombarda</name>
    <dbReference type="NCBI Taxonomy" id="252184"/>
    <lineage>
        <taxon>Eukaryota</taxon>
        <taxon>Fungi</taxon>
        <taxon>Dikarya</taxon>
        <taxon>Ascomycota</taxon>
        <taxon>Pezizomycotina</taxon>
        <taxon>Sordariomycetes</taxon>
        <taxon>Sordariomycetidae</taxon>
        <taxon>Sordariales</taxon>
        <taxon>Lasiosphaeriaceae</taxon>
        <taxon>Bombardia</taxon>
    </lineage>
</organism>
<dbReference type="Gene3D" id="3.40.390.10">
    <property type="entry name" value="Collagenase (Catalytic Domain)"/>
    <property type="match status" value="1"/>
</dbReference>
<evidence type="ECO:0000313" key="3">
    <source>
        <dbReference type="Proteomes" id="UP001174934"/>
    </source>
</evidence>
<gene>
    <name evidence="2" type="ORF">B0T17DRAFT_532177</name>
</gene>
<feature type="chain" id="PRO_5041287031" description="Metalloendopeptidase" evidence="1">
    <location>
        <begin position="25"/>
        <end position="364"/>
    </location>
</feature>
<evidence type="ECO:0000256" key="1">
    <source>
        <dbReference type="SAM" id="SignalP"/>
    </source>
</evidence>
<proteinExistence type="predicted"/>
<dbReference type="GO" id="GO:0008237">
    <property type="term" value="F:metallopeptidase activity"/>
    <property type="evidence" value="ECO:0007669"/>
    <property type="project" value="InterPro"/>
</dbReference>
<dbReference type="AlphaFoldDB" id="A0AA40C4L5"/>
<name>A0AA40C4L5_9PEZI</name>
<accession>A0AA40C4L5</accession>
<keyword evidence="1" id="KW-0732">Signal</keyword>
<reference evidence="2" key="1">
    <citation type="submission" date="2023-06" db="EMBL/GenBank/DDBJ databases">
        <title>Genome-scale phylogeny and comparative genomics of the fungal order Sordariales.</title>
        <authorList>
            <consortium name="Lawrence Berkeley National Laboratory"/>
            <person name="Hensen N."/>
            <person name="Bonometti L."/>
            <person name="Westerberg I."/>
            <person name="Brannstrom I.O."/>
            <person name="Guillou S."/>
            <person name="Cros-Aarteil S."/>
            <person name="Calhoun S."/>
            <person name="Haridas S."/>
            <person name="Kuo A."/>
            <person name="Mondo S."/>
            <person name="Pangilinan J."/>
            <person name="Riley R."/>
            <person name="LaButti K."/>
            <person name="Andreopoulos B."/>
            <person name="Lipzen A."/>
            <person name="Chen C."/>
            <person name="Yanf M."/>
            <person name="Daum C."/>
            <person name="Ng V."/>
            <person name="Clum A."/>
            <person name="Steindorff A."/>
            <person name="Ohm R."/>
            <person name="Martin F."/>
            <person name="Silar P."/>
            <person name="Natvig D."/>
            <person name="Lalanne C."/>
            <person name="Gautier V."/>
            <person name="Ament-velasquez S.L."/>
            <person name="Kruys A."/>
            <person name="Hutchinson M.I."/>
            <person name="Powell A.J."/>
            <person name="Barry K."/>
            <person name="Miller A.N."/>
            <person name="Grigoriev I.V."/>
            <person name="Debuchy R."/>
            <person name="Gladieux P."/>
            <person name="Thoren M.H."/>
            <person name="Johannesson H."/>
        </authorList>
    </citation>
    <scope>NUCLEOTIDE SEQUENCE</scope>
    <source>
        <strain evidence="2">SMH3391-2</strain>
    </source>
</reference>
<sequence>MRTTTNLPAAAIAAITLLSHLAHSCRLTGSQVYLRDMDNIINNTISKRWSHMEPGDGTKNTGDPFYIPFGQLWPGNTLIWCFSDESEWGGAQQANLIRQDIVAAWKLWIAAGVDEQTIIFREGNPAECSPSNQNVLDVIKGSLFSTVGHFTDGNVISLSDSPTSALGDRIANFAHEIGHAWGMLHEHQRNNLWSYKYAGGKGFTDKWKFNCENVDGYDAWTHGLTDDEISLICTSYTEAKKGYIGSSGQSSNQLHLEEWLPLPKSFWQVSGGPSDYDEDSVMLYPSNLGGEADPDNNWQKKIVYTKADGTLITANTAPSVYDAEGLSDMYPKAEPDDTPCLLTDPCNPQEAAFRAAQGSGSCSS</sequence>
<dbReference type="Proteomes" id="UP001174934">
    <property type="component" value="Unassembled WGS sequence"/>
</dbReference>